<organism evidence="7 8">
    <name type="scientific">Plectosphaerella cucumerina</name>
    <dbReference type="NCBI Taxonomy" id="40658"/>
    <lineage>
        <taxon>Eukaryota</taxon>
        <taxon>Fungi</taxon>
        <taxon>Dikarya</taxon>
        <taxon>Ascomycota</taxon>
        <taxon>Pezizomycotina</taxon>
        <taxon>Sordariomycetes</taxon>
        <taxon>Hypocreomycetidae</taxon>
        <taxon>Glomerellales</taxon>
        <taxon>Plectosphaerellaceae</taxon>
        <taxon>Plectosphaerella</taxon>
    </lineage>
</organism>
<evidence type="ECO:0000256" key="1">
    <source>
        <dbReference type="ARBA" id="ARBA00022741"/>
    </source>
</evidence>
<feature type="region of interest" description="Disordered" evidence="5">
    <location>
        <begin position="1"/>
        <end position="20"/>
    </location>
</feature>
<evidence type="ECO:0000313" key="7">
    <source>
        <dbReference type="EMBL" id="KAH7376692.1"/>
    </source>
</evidence>
<sequence>MSSAQQTGKEPQPSKQPASASYGTWQRECAILYGDSIVAAGDKFGQDCAKVKARVFSSRLRDRNPWIGLSIEFPYSGLNSQDNDDSGFGIRYIQDHSARSQRLAPRHCVRLAFPRGGYTQIVKDVEEDVMAKFPSAKKVLYSMVTVSIHAGEALPMGLGLPYANDTDPYLDGVVNNDLPLAEGLTLRNLMASKEFTLVVAACKTDELAREMDEAILPPRFAYPYGEVHGWDLELYEKLRADTKAETMFIPANAFADLNSMLAVNTQAVVQDFLWVHQDVQRIANEHLAGYLVPHQDNTQCWVIIPLNADWVKNNNSAWRHLTRNAVFEVEFINNSSSTNEGGQVKRMCRIVRNPQSVEDLVVNHRIGQWDLVLEAKEDLNAAASPSAHWFRPKIFANREDASAAFEQDVNAVIQYASANNIKMPRSPTPALGLSANSALRLHRHLLCGDGFHPWLEAGKKLPTVNFLEVSDKAFIKVLMVELLPEARPRLVRYLSDRALGLGLIAGGAGFGKTTVLAVASLAMQTRLGKTLCASPSDSSVNNLADRIYGVSTTVTARYNANADQHVNRMRRKLVIRAWKSPLVPDLHEDDAKALHEIRAKIDKHTGLRPLRELVAGHITWNEFESVKSSQQALLKAIQKDLIAAADFVCLTPALSQADEWKGWKDACRGLIVDDAAAMHRADLYEVWGNVLTPCVLSGDLDQLGPVMLINHQDTDQEGNLRSRFSGDTRISSFEFFQGVGIPVLRLRRQLRMGKGLLDIIGREIYPDPISYAPCCDIDLTRFRAGHLLERVIRERFPEVRPPPEGTFAPLFVHCKGYKIQSNLASGSSSCSDQVKVALDLVAWLTRKGVPASDVQILTLSAANVEVVTQLRVGYGDRLDGMPKANTIEGYQGQETAIIVFVMGQYKLVGQGPAVDRRQLNVLMTRSRCGVVLIGGRGATTEKKTKGKDKKLDTLGNIHDALVEEGRVATVVVRET</sequence>
<dbReference type="SUPFAM" id="SSF52540">
    <property type="entry name" value="P-loop containing nucleoside triphosphate hydrolases"/>
    <property type="match status" value="1"/>
</dbReference>
<dbReference type="EMBL" id="JAGPXD010000001">
    <property type="protein sequence ID" value="KAH7376692.1"/>
    <property type="molecule type" value="Genomic_DNA"/>
</dbReference>
<evidence type="ECO:0000259" key="6">
    <source>
        <dbReference type="Pfam" id="PF13087"/>
    </source>
</evidence>
<evidence type="ECO:0000256" key="2">
    <source>
        <dbReference type="ARBA" id="ARBA00022801"/>
    </source>
</evidence>
<proteinExistence type="predicted"/>
<dbReference type="PANTHER" id="PTHR43788">
    <property type="entry name" value="DNA2/NAM7 HELICASE FAMILY MEMBER"/>
    <property type="match status" value="1"/>
</dbReference>
<dbReference type="InterPro" id="IPR027417">
    <property type="entry name" value="P-loop_NTPase"/>
</dbReference>
<comment type="caution">
    <text evidence="7">The sequence shown here is derived from an EMBL/GenBank/DDBJ whole genome shotgun (WGS) entry which is preliminary data.</text>
</comment>
<keyword evidence="2 7" id="KW-0378">Hydrolase</keyword>
<evidence type="ECO:0000256" key="3">
    <source>
        <dbReference type="ARBA" id="ARBA00022806"/>
    </source>
</evidence>
<evidence type="ECO:0000313" key="8">
    <source>
        <dbReference type="Proteomes" id="UP000813385"/>
    </source>
</evidence>
<dbReference type="Proteomes" id="UP000813385">
    <property type="component" value="Unassembled WGS sequence"/>
</dbReference>
<accession>A0A8K0TSK6</accession>
<dbReference type="InterPro" id="IPR050534">
    <property type="entry name" value="Coronavir_polyprotein_1ab"/>
</dbReference>
<name>A0A8K0TSK6_9PEZI</name>
<feature type="domain" description="DNA2/NAM7 helicase-like C-terminal" evidence="6">
    <location>
        <begin position="731"/>
        <end position="934"/>
    </location>
</feature>
<keyword evidence="1" id="KW-0547">Nucleotide-binding</keyword>
<dbReference type="GO" id="GO:0043139">
    <property type="term" value="F:5'-3' DNA helicase activity"/>
    <property type="evidence" value="ECO:0007669"/>
    <property type="project" value="TreeGrafter"/>
</dbReference>
<reference evidence="7" key="1">
    <citation type="journal article" date="2021" name="Nat. Commun.">
        <title>Genetic determinants of endophytism in the Arabidopsis root mycobiome.</title>
        <authorList>
            <person name="Mesny F."/>
            <person name="Miyauchi S."/>
            <person name="Thiergart T."/>
            <person name="Pickel B."/>
            <person name="Atanasova L."/>
            <person name="Karlsson M."/>
            <person name="Huettel B."/>
            <person name="Barry K.W."/>
            <person name="Haridas S."/>
            <person name="Chen C."/>
            <person name="Bauer D."/>
            <person name="Andreopoulos W."/>
            <person name="Pangilinan J."/>
            <person name="LaButti K."/>
            <person name="Riley R."/>
            <person name="Lipzen A."/>
            <person name="Clum A."/>
            <person name="Drula E."/>
            <person name="Henrissat B."/>
            <person name="Kohler A."/>
            <person name="Grigoriev I.V."/>
            <person name="Martin F.M."/>
            <person name="Hacquard S."/>
        </authorList>
    </citation>
    <scope>NUCLEOTIDE SEQUENCE</scope>
    <source>
        <strain evidence="7">MPI-CAGE-AT-0016</strain>
    </source>
</reference>
<dbReference type="Gene3D" id="3.40.50.300">
    <property type="entry name" value="P-loop containing nucleotide triphosphate hydrolases"/>
    <property type="match status" value="2"/>
</dbReference>
<evidence type="ECO:0000256" key="4">
    <source>
        <dbReference type="ARBA" id="ARBA00022840"/>
    </source>
</evidence>
<dbReference type="GO" id="GO:0016787">
    <property type="term" value="F:hydrolase activity"/>
    <property type="evidence" value="ECO:0007669"/>
    <property type="project" value="UniProtKB-KW"/>
</dbReference>
<keyword evidence="3" id="KW-0347">Helicase</keyword>
<dbReference type="OrthoDB" id="4835297at2759"/>
<evidence type="ECO:0000256" key="5">
    <source>
        <dbReference type="SAM" id="MobiDB-lite"/>
    </source>
</evidence>
<keyword evidence="8" id="KW-1185">Reference proteome</keyword>
<dbReference type="PANTHER" id="PTHR43788:SF8">
    <property type="entry name" value="DNA-BINDING PROTEIN SMUBP-2"/>
    <property type="match status" value="1"/>
</dbReference>
<dbReference type="AlphaFoldDB" id="A0A8K0TSK6"/>
<dbReference type="InterPro" id="IPR041679">
    <property type="entry name" value="DNA2/NAM7-like_C"/>
</dbReference>
<keyword evidence="4" id="KW-0067">ATP-binding</keyword>
<dbReference type="GO" id="GO:0005524">
    <property type="term" value="F:ATP binding"/>
    <property type="evidence" value="ECO:0007669"/>
    <property type="project" value="UniProtKB-KW"/>
</dbReference>
<dbReference type="Pfam" id="PF13087">
    <property type="entry name" value="AAA_12"/>
    <property type="match status" value="1"/>
</dbReference>
<protein>
    <submittedName>
        <fullName evidence="7">P-loop containing nucleoside triphosphate hydrolase protein</fullName>
    </submittedName>
</protein>
<gene>
    <name evidence="7" type="ORF">B0T11DRAFT_346821</name>
</gene>